<organism evidence="2">
    <name type="scientific">Sanya narnavirus 12</name>
    <dbReference type="NCBI Taxonomy" id="2905313"/>
    <lineage>
        <taxon>Viruses</taxon>
        <taxon>Riboviria</taxon>
        <taxon>Orthornavirae</taxon>
        <taxon>Lenarviricota</taxon>
        <taxon>Amabiliviricetes</taxon>
        <taxon>Wolframvirales</taxon>
        <taxon>Narnaviridae</taxon>
        <taxon>Narnavirus</taxon>
    </lineage>
</organism>
<reference evidence="2" key="1">
    <citation type="submission" date="2021-05" db="EMBL/GenBank/DDBJ databases">
        <authorList>
            <person name="Feng G."/>
        </authorList>
    </citation>
    <scope>NUCLEOTIDE SEQUENCE</scope>
    <source>
        <strain evidence="2">DFSLS116033</strain>
    </source>
</reference>
<name>A0A8K1XHS1_9VIRU</name>
<evidence type="ECO:0000313" key="2">
    <source>
        <dbReference type="EMBL" id="UHR49700.1"/>
    </source>
</evidence>
<feature type="region of interest" description="Disordered" evidence="1">
    <location>
        <begin position="70"/>
        <end position="94"/>
    </location>
</feature>
<gene>
    <name evidence="2" type="ORF">LiNV1_gp2</name>
</gene>
<dbReference type="EMBL" id="MZ209827">
    <property type="protein sequence ID" value="UHR49700.1"/>
    <property type="molecule type" value="Genomic_RNA"/>
</dbReference>
<proteinExistence type="predicted"/>
<accession>A0A8K1XHS1</accession>
<feature type="compositionally biased region" description="Basic and acidic residues" evidence="1">
    <location>
        <begin position="76"/>
        <end position="90"/>
    </location>
</feature>
<evidence type="ECO:0000256" key="1">
    <source>
        <dbReference type="SAM" id="MobiDB-lite"/>
    </source>
</evidence>
<protein>
    <submittedName>
        <fullName evidence="2">Glycoprotein</fullName>
    </submittedName>
</protein>
<sequence length="552" mass="61068">MAPGDLFCEQGQMARYQVLTCRQPRPYCNDVLLIGTLGSGAHDTDQVIATYCEAEVIRLTSSWISCGDGGITSPEVNKREDEPRQGEAHEATSLGNELSRVISLSLSISQYLRAKDPTADHPNIVRETSSITDSLPHRLNHPIRQSVSRSRKVGRHNGDPPCVTGHLKWEVVEVLNEGLQATATKGVLDTRVAAQHWPYDGSDKMTASHQLGWRLRDYSRFEATLTKSDDFRDGIVSQIADPPEAAVADDSGSHGGNTVERKARFVRFQVFALVPSGEGVIPLGYFTLLGPSQGILERGELEEWILSRCCRRPQRDLVGPFRHCKLGCSDSSTVASGEADHGGGRDLHADIFTVRAPMRKGPVGAIRTYSPIDLAIEWYSAVVYVGMFLECLLDNLVRTSRERTGHVAHLHKRLSTFDRVASRSEIVQDDQEDPWSGSVRYRAFGRCKHRIDCSLRATLAAKFLEGISHMVRSTLNRCMGDPPTQPRYLTGVEAEVAQRQATKECFPHGLDKSGRVVALLRGHSVEQLDTPFIVSPLATLEVPTTDQVEIRQ</sequence>